<dbReference type="RefSeq" id="WP_268758915.1">
    <property type="nucleotide sequence ID" value="NZ_CP113836.1"/>
</dbReference>
<sequence>MSAQNAIFSGATLAGATLPRANLNDADLRGAIFYIENIDDRIPIKVSFELTKEQIESALIDDCAILPPELDKVVSY</sequence>
<dbReference type="Proteomes" id="UP001163203">
    <property type="component" value="Chromosome"/>
</dbReference>
<dbReference type="Gene3D" id="2.160.20.80">
    <property type="entry name" value="E3 ubiquitin-protein ligase SopA"/>
    <property type="match status" value="1"/>
</dbReference>
<reference evidence="1" key="1">
    <citation type="submission" date="2022-11" db="EMBL/GenBank/DDBJ databases">
        <authorList>
            <person name="Mo P."/>
        </authorList>
    </citation>
    <scope>NUCLEOTIDE SEQUENCE</scope>
    <source>
        <strain evidence="1">HUAS 11-8</strain>
    </source>
</reference>
<name>A0ABY7BAW4_9PSEU</name>
<evidence type="ECO:0000313" key="1">
    <source>
        <dbReference type="EMBL" id="WAL68823.1"/>
    </source>
</evidence>
<dbReference type="SUPFAM" id="SSF141571">
    <property type="entry name" value="Pentapeptide repeat-like"/>
    <property type="match status" value="1"/>
</dbReference>
<proteinExistence type="predicted"/>
<dbReference type="Pfam" id="PF00805">
    <property type="entry name" value="Pentapeptide"/>
    <property type="match status" value="1"/>
</dbReference>
<organism evidence="1 2">
    <name type="scientific">Amycolatopsis cynarae</name>
    <dbReference type="NCBI Taxonomy" id="2995223"/>
    <lineage>
        <taxon>Bacteria</taxon>
        <taxon>Bacillati</taxon>
        <taxon>Actinomycetota</taxon>
        <taxon>Actinomycetes</taxon>
        <taxon>Pseudonocardiales</taxon>
        <taxon>Pseudonocardiaceae</taxon>
        <taxon>Amycolatopsis</taxon>
    </lineage>
</organism>
<dbReference type="EMBL" id="CP113836">
    <property type="protein sequence ID" value="WAL68823.1"/>
    <property type="molecule type" value="Genomic_DNA"/>
</dbReference>
<dbReference type="InterPro" id="IPR001646">
    <property type="entry name" value="5peptide_repeat"/>
</dbReference>
<protein>
    <submittedName>
        <fullName evidence="1">Pentapeptide repeat-containing protein</fullName>
    </submittedName>
</protein>
<keyword evidence="2" id="KW-1185">Reference proteome</keyword>
<gene>
    <name evidence="1" type="ORF">ORV05_13980</name>
</gene>
<accession>A0ABY7BAW4</accession>
<evidence type="ECO:0000313" key="2">
    <source>
        <dbReference type="Proteomes" id="UP001163203"/>
    </source>
</evidence>